<dbReference type="PANTHER" id="PTHR30532">
    <property type="entry name" value="IRON III DICITRATE-BINDING PERIPLASMIC PROTEIN"/>
    <property type="match status" value="1"/>
</dbReference>
<dbReference type="EMBL" id="LN879430">
    <property type="protein sequence ID" value="CUH91676.1"/>
    <property type="molecule type" value="Genomic_DNA"/>
</dbReference>
<dbReference type="PROSITE" id="PS51257">
    <property type="entry name" value="PROKAR_LIPOPROTEIN"/>
    <property type="match status" value="1"/>
</dbReference>
<keyword evidence="8" id="KW-1185">Reference proteome</keyword>
<sequence length="327" mass="35180">MKKFLYIILSVGLIMGLLGACSKKEVASNIDSSNTSQEASKDTNDSAAYASVTIEHIKGTVTVAADVKKAVVLDYGILDIIDALGIDVEIATAVSSLPAYLSKFENASSVGSLKEPDLEAIFEFEPDVIFISGRQQDYYDQLLEIAPTIYVETNGDTYLDDVKTNIGYVAQIFSKENEAEEAINKLNSLVEEVQAITAESNEKVLILLTNDGSVSVYGSGSRFGMIHDILGAKAADENIESSTHGQSVNFEYIADKNPDIILVIDRTLVVGGTNTANAVLDNDLVNGTNAAINNRIVSLNPDIWYLSGGGITSTSQMIIDVREAYKN</sequence>
<evidence type="ECO:0000256" key="1">
    <source>
        <dbReference type="ARBA" id="ARBA00004196"/>
    </source>
</evidence>
<protein>
    <recommendedName>
        <fullName evidence="6">Fe/B12 periplasmic-binding domain-containing protein</fullName>
    </recommendedName>
</protein>
<evidence type="ECO:0000256" key="2">
    <source>
        <dbReference type="ARBA" id="ARBA00008814"/>
    </source>
</evidence>
<name>A0A0K8J217_9FIRM</name>
<dbReference type="InterPro" id="IPR002491">
    <property type="entry name" value="ABC_transptr_periplasmic_BD"/>
</dbReference>
<comment type="subcellular location">
    <subcellularLocation>
        <location evidence="1">Cell envelope</location>
    </subcellularLocation>
</comment>
<dbReference type="Pfam" id="PF01497">
    <property type="entry name" value="Peripla_BP_2"/>
    <property type="match status" value="1"/>
</dbReference>
<dbReference type="InterPro" id="IPR051313">
    <property type="entry name" value="Bact_iron-sidero_bind"/>
</dbReference>
<dbReference type="GO" id="GO:0030288">
    <property type="term" value="C:outer membrane-bounded periplasmic space"/>
    <property type="evidence" value="ECO:0007669"/>
    <property type="project" value="TreeGrafter"/>
</dbReference>
<dbReference type="PANTHER" id="PTHR30532:SF28">
    <property type="entry name" value="PETROBACTIN-BINDING PROTEIN YCLQ"/>
    <property type="match status" value="1"/>
</dbReference>
<feature type="coiled-coil region" evidence="5">
    <location>
        <begin position="172"/>
        <end position="199"/>
    </location>
</feature>
<dbReference type="AlphaFoldDB" id="A0A0K8J217"/>
<dbReference type="GO" id="GO:1901678">
    <property type="term" value="P:iron coordination entity transport"/>
    <property type="evidence" value="ECO:0007669"/>
    <property type="project" value="UniProtKB-ARBA"/>
</dbReference>
<evidence type="ECO:0000313" key="8">
    <source>
        <dbReference type="Proteomes" id="UP000196053"/>
    </source>
</evidence>
<dbReference type="InterPro" id="IPR033870">
    <property type="entry name" value="FatB"/>
</dbReference>
<organism evidence="7 8">
    <name type="scientific">Herbinix luporum</name>
    <dbReference type="NCBI Taxonomy" id="1679721"/>
    <lineage>
        <taxon>Bacteria</taxon>
        <taxon>Bacillati</taxon>
        <taxon>Bacillota</taxon>
        <taxon>Clostridia</taxon>
        <taxon>Lachnospirales</taxon>
        <taxon>Lachnospiraceae</taxon>
        <taxon>Herbinix</taxon>
    </lineage>
</organism>
<dbReference type="OrthoDB" id="63946at2"/>
<evidence type="ECO:0000256" key="4">
    <source>
        <dbReference type="ARBA" id="ARBA00022729"/>
    </source>
</evidence>
<dbReference type="SUPFAM" id="SSF53807">
    <property type="entry name" value="Helical backbone' metal receptor"/>
    <property type="match status" value="1"/>
</dbReference>
<keyword evidence="4" id="KW-0732">Signal</keyword>
<dbReference type="KEGG" id="hsd:SD1D_0122"/>
<comment type="similarity">
    <text evidence="2">Belongs to the bacterial solute-binding protein 8 family.</text>
</comment>
<dbReference type="CDD" id="cd01140">
    <property type="entry name" value="FatB"/>
    <property type="match status" value="1"/>
</dbReference>
<evidence type="ECO:0000256" key="5">
    <source>
        <dbReference type="SAM" id="Coils"/>
    </source>
</evidence>
<reference evidence="8" key="1">
    <citation type="submission" date="2015-09" db="EMBL/GenBank/DDBJ databases">
        <authorList>
            <person name="Wibberg D."/>
        </authorList>
    </citation>
    <scope>NUCLEOTIDE SEQUENCE [LARGE SCALE GENOMIC DNA]</scope>
    <source>
        <strain evidence="8">SD1D</strain>
    </source>
</reference>
<evidence type="ECO:0000313" key="7">
    <source>
        <dbReference type="EMBL" id="CUH91676.1"/>
    </source>
</evidence>
<dbReference type="Gene3D" id="3.40.50.1980">
    <property type="entry name" value="Nitrogenase molybdenum iron protein domain"/>
    <property type="match status" value="2"/>
</dbReference>
<dbReference type="RefSeq" id="WP_058257129.1">
    <property type="nucleotide sequence ID" value="NZ_JANWKB010000035.1"/>
</dbReference>
<dbReference type="PROSITE" id="PS50983">
    <property type="entry name" value="FE_B12_PBP"/>
    <property type="match status" value="1"/>
</dbReference>
<keyword evidence="3" id="KW-0813">Transport</keyword>
<dbReference type="Proteomes" id="UP000196053">
    <property type="component" value="Chromosome I"/>
</dbReference>
<gene>
    <name evidence="7" type="ORF">SD1D_0122</name>
</gene>
<feature type="domain" description="Fe/B12 periplasmic-binding" evidence="6">
    <location>
        <begin position="69"/>
        <end position="327"/>
    </location>
</feature>
<proteinExistence type="inferred from homology"/>
<keyword evidence="5" id="KW-0175">Coiled coil</keyword>
<evidence type="ECO:0000256" key="3">
    <source>
        <dbReference type="ARBA" id="ARBA00022448"/>
    </source>
</evidence>
<evidence type="ECO:0000259" key="6">
    <source>
        <dbReference type="PROSITE" id="PS50983"/>
    </source>
</evidence>
<accession>A0A0K8J217</accession>